<proteinExistence type="predicted"/>
<dbReference type="EMBL" id="HACA01029279">
    <property type="protein sequence ID" value="CDW46640.1"/>
    <property type="molecule type" value="Transcribed_RNA"/>
</dbReference>
<evidence type="ECO:0000313" key="1">
    <source>
        <dbReference type="EMBL" id="CDW46640.1"/>
    </source>
</evidence>
<sequence length="97" mass="10840">MCLLKTVPGTHIQEGAEFLKGEHGHLLAGRLLVFVLTQCEPPGVRCLVRLGGGQDEQELSSKCRFNEGRDHEGIEYLVLGLYQSQLCFCLSLYKSHH</sequence>
<reference evidence="1" key="1">
    <citation type="submission" date="2014-05" db="EMBL/GenBank/DDBJ databases">
        <authorList>
            <person name="Chronopoulou M."/>
        </authorList>
    </citation>
    <scope>NUCLEOTIDE SEQUENCE</scope>
    <source>
        <tissue evidence="1">Whole organism</tissue>
    </source>
</reference>
<organism evidence="1">
    <name type="scientific">Lepeophtheirus salmonis</name>
    <name type="common">Salmon louse</name>
    <name type="synonym">Caligus salmonis</name>
    <dbReference type="NCBI Taxonomy" id="72036"/>
    <lineage>
        <taxon>Eukaryota</taxon>
        <taxon>Metazoa</taxon>
        <taxon>Ecdysozoa</taxon>
        <taxon>Arthropoda</taxon>
        <taxon>Crustacea</taxon>
        <taxon>Multicrustacea</taxon>
        <taxon>Hexanauplia</taxon>
        <taxon>Copepoda</taxon>
        <taxon>Siphonostomatoida</taxon>
        <taxon>Caligidae</taxon>
        <taxon>Lepeophtheirus</taxon>
    </lineage>
</organism>
<name>A0A0K2V8I4_LEPSM</name>
<accession>A0A0K2V8I4</accession>
<protein>
    <submittedName>
        <fullName evidence="1">Uncharacterized protein</fullName>
    </submittedName>
</protein>
<dbReference type="AlphaFoldDB" id="A0A0K2V8I4"/>